<evidence type="ECO:0000313" key="3">
    <source>
        <dbReference type="Proteomes" id="UP000214365"/>
    </source>
</evidence>
<dbReference type="EMBL" id="LFMY01000019">
    <property type="protein sequence ID" value="OKL55577.1"/>
    <property type="molecule type" value="Genomic_DNA"/>
</dbReference>
<dbReference type="PANTHER" id="PTHR31644">
    <property type="entry name" value="TRANSCRIPTIONAL ACTIVATOR ARO80-RELATED"/>
    <property type="match status" value="1"/>
</dbReference>
<dbReference type="GO" id="GO:0009074">
    <property type="term" value="P:aromatic amino acid family catabolic process"/>
    <property type="evidence" value="ECO:0007669"/>
    <property type="project" value="TreeGrafter"/>
</dbReference>
<protein>
    <recommendedName>
        <fullName evidence="4">Transcription factor domain-containing protein</fullName>
    </recommendedName>
</protein>
<dbReference type="PANTHER" id="PTHR31644:SF4">
    <property type="entry name" value="ZN(II)2CYS6 TRANSCRIPTION FACTOR (EUROFUNG)"/>
    <property type="match status" value="1"/>
</dbReference>
<dbReference type="AlphaFoldDB" id="A0A1Q5Q6V4"/>
<evidence type="ECO:0008006" key="4">
    <source>
        <dbReference type="Google" id="ProtNLM"/>
    </source>
</evidence>
<evidence type="ECO:0000256" key="1">
    <source>
        <dbReference type="SAM" id="MobiDB-lite"/>
    </source>
</evidence>
<dbReference type="RefSeq" id="XP_020115698.1">
    <property type="nucleotide sequence ID" value="XM_020264135.1"/>
</dbReference>
<proteinExistence type="predicted"/>
<dbReference type="STRING" id="1441469.A0A1Q5Q6V4"/>
<dbReference type="GO" id="GO:0005634">
    <property type="term" value="C:nucleus"/>
    <property type="evidence" value="ECO:0007669"/>
    <property type="project" value="TreeGrafter"/>
</dbReference>
<dbReference type="InterPro" id="IPR052780">
    <property type="entry name" value="AAA_Catabolism_Regulators"/>
</dbReference>
<name>A0A1Q5Q6V4_TALAT</name>
<dbReference type="Proteomes" id="UP000214365">
    <property type="component" value="Unassembled WGS sequence"/>
</dbReference>
<keyword evidence="3" id="KW-1185">Reference proteome</keyword>
<reference evidence="2 3" key="1">
    <citation type="submission" date="2015-06" db="EMBL/GenBank/DDBJ databases">
        <title>Talaromyces atroroseus IBT 11181 draft genome.</title>
        <authorList>
            <person name="Rasmussen K.B."/>
            <person name="Rasmussen S."/>
            <person name="Petersen B."/>
            <person name="Sicheritz-Ponten T."/>
            <person name="Mortensen U.H."/>
            <person name="Thrane U."/>
        </authorList>
    </citation>
    <scope>NUCLEOTIDE SEQUENCE [LARGE SCALE GENOMIC DNA]</scope>
    <source>
        <strain evidence="2 3">IBT 11181</strain>
    </source>
</reference>
<comment type="caution">
    <text evidence="2">The sequence shown here is derived from an EMBL/GenBank/DDBJ whole genome shotgun (WGS) entry which is preliminary data.</text>
</comment>
<feature type="region of interest" description="Disordered" evidence="1">
    <location>
        <begin position="14"/>
        <end position="47"/>
    </location>
</feature>
<dbReference type="OrthoDB" id="2262349at2759"/>
<evidence type="ECO:0000313" key="2">
    <source>
        <dbReference type="EMBL" id="OKL55577.1"/>
    </source>
</evidence>
<dbReference type="GO" id="GO:0000981">
    <property type="term" value="F:DNA-binding transcription factor activity, RNA polymerase II-specific"/>
    <property type="evidence" value="ECO:0007669"/>
    <property type="project" value="TreeGrafter"/>
</dbReference>
<feature type="compositionally biased region" description="Polar residues" evidence="1">
    <location>
        <begin position="14"/>
        <end position="29"/>
    </location>
</feature>
<dbReference type="GeneID" id="31008908"/>
<organism evidence="2 3">
    <name type="scientific">Talaromyces atroroseus</name>
    <dbReference type="NCBI Taxonomy" id="1441469"/>
    <lineage>
        <taxon>Eukaryota</taxon>
        <taxon>Fungi</taxon>
        <taxon>Dikarya</taxon>
        <taxon>Ascomycota</taxon>
        <taxon>Pezizomycotina</taxon>
        <taxon>Eurotiomycetes</taxon>
        <taxon>Eurotiomycetidae</taxon>
        <taxon>Eurotiales</taxon>
        <taxon>Trichocomaceae</taxon>
        <taxon>Talaromyces</taxon>
        <taxon>Talaromyces sect. Trachyspermi</taxon>
    </lineage>
</organism>
<sequence>MYILCKSTLVSTTKSPQSPKRVSLRQGTNELDEHSASGSQPVGHNEEIGNFQNSVLRTTVSSGNDALNILSEVATCTEPVSNFPSTSEPVLNGLASVPGAEASPGSLQQSTPQLSSIGSIDYEISRIWNACRFVKMGWFTAHEAMTLVDLFFINMSNRSPILTNYYASHANQYWLVTREPILCCTILAISSQYHVLPGPGGQEKATKAKTRNVGTIEALLLIVEWYPLSVHFTLDSDGWDSDLLLTMPDTRDPPLSHEIPALERWKRDVIEPTKRSEQMSWMVLSSALALSHEVGIFDRKASSSGKNMGVSEAAKPDAEAHTEHLKIRRERLPKLLYCFINLMSSRLGCTSFMCPVSAVTLLEVDKALGTDHDPQWQSFMNCWVELTQLTKSITDTLFPLMTADDDEKFHNCLQEKRQLLSHWYTTVDFCNCHYGDILFIEYQHLRVLTSSTGMQRVITHYSRSQLVHNSRSIFSARPFQSDYEYNLVEEVIDGCCHIIDKIIRKTESGTDNSLHYAPIRMFSRMISASIFLLKALALGVRKTKLTESLHVLEMAILALQNSNLDDIHLAAQYGELLKIQVDRLRRSFESFGTPHLHGKGSAKHCREEQYRPSRELWQSNPQLPENQLESPPSYNTPRPSNEEAPLNDQHYYSSNQWKETANLDHLDATNAVTTNINTWNSSIDDWFSLPFDPSMAPFTGWDDDDSLDPYNPCWLDVDFIWNLPP</sequence>
<dbReference type="GO" id="GO:0045944">
    <property type="term" value="P:positive regulation of transcription by RNA polymerase II"/>
    <property type="evidence" value="ECO:0007669"/>
    <property type="project" value="TreeGrafter"/>
</dbReference>
<accession>A0A1Q5Q6V4</accession>
<gene>
    <name evidence="2" type="ORF">UA08_09152</name>
</gene>
<feature type="compositionally biased region" description="Polar residues" evidence="1">
    <location>
        <begin position="619"/>
        <end position="639"/>
    </location>
</feature>
<feature type="region of interest" description="Disordered" evidence="1">
    <location>
        <begin position="619"/>
        <end position="647"/>
    </location>
</feature>